<reference evidence="2 3" key="1">
    <citation type="submission" date="2019-02" db="EMBL/GenBank/DDBJ databases">
        <title>Deep-cultivation of Planctomycetes and their phenomic and genomic characterization uncovers novel biology.</title>
        <authorList>
            <person name="Wiegand S."/>
            <person name="Jogler M."/>
            <person name="Boedeker C."/>
            <person name="Pinto D."/>
            <person name="Vollmers J."/>
            <person name="Rivas-Marin E."/>
            <person name="Kohn T."/>
            <person name="Peeters S.H."/>
            <person name="Heuer A."/>
            <person name="Rast P."/>
            <person name="Oberbeckmann S."/>
            <person name="Bunk B."/>
            <person name="Jeske O."/>
            <person name="Meyerdierks A."/>
            <person name="Storesund J.E."/>
            <person name="Kallscheuer N."/>
            <person name="Luecker S."/>
            <person name="Lage O.M."/>
            <person name="Pohl T."/>
            <person name="Merkel B.J."/>
            <person name="Hornburger P."/>
            <person name="Mueller R.-W."/>
            <person name="Bruemmer F."/>
            <person name="Labrenz M."/>
            <person name="Spormann A.M."/>
            <person name="Op den Camp H."/>
            <person name="Overmann J."/>
            <person name="Amann R."/>
            <person name="Jetten M.S.M."/>
            <person name="Mascher T."/>
            <person name="Medema M.H."/>
            <person name="Devos D.P."/>
            <person name="Kaster A.-K."/>
            <person name="Ovreas L."/>
            <person name="Rohde M."/>
            <person name="Galperin M.Y."/>
            <person name="Jogler C."/>
        </authorList>
    </citation>
    <scope>NUCLEOTIDE SEQUENCE [LARGE SCALE GENOMIC DNA]</scope>
    <source>
        <strain evidence="2 3">HG15A2</strain>
    </source>
</reference>
<dbReference type="EMBL" id="CP036263">
    <property type="protein sequence ID" value="QDT00560.1"/>
    <property type="molecule type" value="Genomic_DNA"/>
</dbReference>
<protein>
    <submittedName>
        <fullName evidence="2">Uncharacterized protein</fullName>
    </submittedName>
</protein>
<dbReference type="AlphaFoldDB" id="A0A517N095"/>
<keyword evidence="1" id="KW-1133">Transmembrane helix</keyword>
<dbReference type="OrthoDB" id="281861at2"/>
<dbReference type="KEGG" id="amob:HG15A2_38980"/>
<gene>
    <name evidence="2" type="ORF">HG15A2_38980</name>
</gene>
<feature type="transmembrane region" description="Helical" evidence="1">
    <location>
        <begin position="47"/>
        <end position="68"/>
    </location>
</feature>
<dbReference type="RefSeq" id="WP_145062142.1">
    <property type="nucleotide sequence ID" value="NZ_CP036263.1"/>
</dbReference>
<evidence type="ECO:0000313" key="2">
    <source>
        <dbReference type="EMBL" id="QDT00560.1"/>
    </source>
</evidence>
<organism evidence="2 3">
    <name type="scientific">Adhaeretor mobilis</name>
    <dbReference type="NCBI Taxonomy" id="1930276"/>
    <lineage>
        <taxon>Bacteria</taxon>
        <taxon>Pseudomonadati</taxon>
        <taxon>Planctomycetota</taxon>
        <taxon>Planctomycetia</taxon>
        <taxon>Pirellulales</taxon>
        <taxon>Lacipirellulaceae</taxon>
        <taxon>Adhaeretor</taxon>
    </lineage>
</organism>
<accession>A0A517N095</accession>
<keyword evidence="1" id="KW-0812">Transmembrane</keyword>
<feature type="transmembrane region" description="Helical" evidence="1">
    <location>
        <begin position="98"/>
        <end position="119"/>
    </location>
</feature>
<keyword evidence="1" id="KW-0472">Membrane</keyword>
<sequence>MARIFTTLSTLSLGLVAAALVLGLGIGDLYTSPPESSDLRLRSIHLLTGVAAALAVVLVESIVVTYFIGTSRWCKEVTETYALDTQSLRKSIQLKRKTFPLCLVGMFTVVGVAALGARSDPGNAMENTADWANVHLVAALAGICLIGWTYYRAWLNISANQTVIESLVDQVQKIRKERGLETADDDA</sequence>
<dbReference type="Proteomes" id="UP000319852">
    <property type="component" value="Chromosome"/>
</dbReference>
<keyword evidence="3" id="KW-1185">Reference proteome</keyword>
<evidence type="ECO:0000313" key="3">
    <source>
        <dbReference type="Proteomes" id="UP000319852"/>
    </source>
</evidence>
<name>A0A517N095_9BACT</name>
<feature type="transmembrane region" description="Helical" evidence="1">
    <location>
        <begin position="131"/>
        <end position="151"/>
    </location>
</feature>
<proteinExistence type="predicted"/>
<evidence type="ECO:0000256" key="1">
    <source>
        <dbReference type="SAM" id="Phobius"/>
    </source>
</evidence>